<proteinExistence type="predicted"/>
<keyword evidence="1" id="KW-0812">Transmembrane</keyword>
<dbReference type="Proteomes" id="UP000035050">
    <property type="component" value="Chromosome"/>
</dbReference>
<evidence type="ECO:0008006" key="4">
    <source>
        <dbReference type="Google" id="ProtNLM"/>
    </source>
</evidence>
<name>A0A0E3YDQ8_9BURK</name>
<feature type="transmembrane region" description="Helical" evidence="1">
    <location>
        <begin position="62"/>
        <end position="84"/>
    </location>
</feature>
<dbReference type="AlphaFoldDB" id="A0A0E3YDQ8"/>
<reference evidence="2" key="1">
    <citation type="submission" date="2016-06" db="EMBL/GenBank/DDBJ databases">
        <title>Pandoraea oxalativorans DSM 23570 Genome Sequencing.</title>
        <authorList>
            <person name="Ee R."/>
            <person name="Lim Y.-L."/>
            <person name="Yong D."/>
            <person name="Yin W.-F."/>
            <person name="Chan K.-G."/>
        </authorList>
    </citation>
    <scope>NUCLEOTIDE SEQUENCE</scope>
    <source>
        <strain evidence="2">DSM 23570</strain>
    </source>
</reference>
<dbReference type="KEGG" id="pox:MB84_16835"/>
<protein>
    <recommendedName>
        <fullName evidence="4">Glycine zipper domain-containing protein</fullName>
    </recommendedName>
</protein>
<keyword evidence="3" id="KW-1185">Reference proteome</keyword>
<dbReference type="EMBL" id="CP011253">
    <property type="protein sequence ID" value="AKC70786.1"/>
    <property type="molecule type" value="Genomic_DNA"/>
</dbReference>
<keyword evidence="1" id="KW-0472">Membrane</keyword>
<organism evidence="2 3">
    <name type="scientific">Pandoraea oxalativorans</name>
    <dbReference type="NCBI Taxonomy" id="573737"/>
    <lineage>
        <taxon>Bacteria</taxon>
        <taxon>Pseudomonadati</taxon>
        <taxon>Pseudomonadota</taxon>
        <taxon>Betaproteobacteria</taxon>
        <taxon>Burkholderiales</taxon>
        <taxon>Burkholderiaceae</taxon>
        <taxon>Pandoraea</taxon>
    </lineage>
</organism>
<accession>A0A0E3YDQ8</accession>
<evidence type="ECO:0000313" key="2">
    <source>
        <dbReference type="EMBL" id="AKC70786.1"/>
    </source>
</evidence>
<evidence type="ECO:0000256" key="1">
    <source>
        <dbReference type="SAM" id="Phobius"/>
    </source>
</evidence>
<dbReference type="HOGENOM" id="CLU_097521_0_0_4"/>
<feature type="transmembrane region" description="Helical" evidence="1">
    <location>
        <begin position="90"/>
        <end position="111"/>
    </location>
</feature>
<dbReference type="RefSeq" id="WP_046291967.1">
    <property type="nucleotide sequence ID" value="NZ_CP011253.3"/>
</dbReference>
<sequence length="188" mass="19832">MATIVAGRFDTFDQAGEVARRLYARHFSASDVSIFFLNPAGQHARFPIGGDMHADPGARPGGIGALLGLVGGLIVGGGIGVTIHRFGVQWWPIPLIGALVGAYVGALAGALSRMRQRRAQAQAYDARDAGVILAAHVSEQTADSAMTVLRNAGAEDIQHTEGVWEGGEWRDFSPLAPTQPATHQEPDL</sequence>
<keyword evidence="1" id="KW-1133">Transmembrane helix</keyword>
<dbReference type="OrthoDB" id="6369218at2"/>
<dbReference type="PATRIC" id="fig|573737.6.peg.4307"/>
<gene>
    <name evidence="2" type="ORF">MB84_16835</name>
</gene>
<evidence type="ECO:0000313" key="3">
    <source>
        <dbReference type="Proteomes" id="UP000035050"/>
    </source>
</evidence>